<feature type="compositionally biased region" description="Acidic residues" evidence="3">
    <location>
        <begin position="93"/>
        <end position="104"/>
    </location>
</feature>
<dbReference type="PANTHER" id="PTHR38340:SF1">
    <property type="entry name" value="S-LAYER PROTEIN"/>
    <property type="match status" value="1"/>
</dbReference>
<gene>
    <name evidence="4" type="ORF">POM99_00910</name>
</gene>
<name>A0ABT6CE59_9SPHN</name>
<evidence type="ECO:0000256" key="2">
    <source>
        <dbReference type="ARBA" id="ARBA00022525"/>
    </source>
</evidence>
<dbReference type="Proteomes" id="UP001222770">
    <property type="component" value="Unassembled WGS sequence"/>
</dbReference>
<keyword evidence="2" id="KW-0964">Secreted</keyword>
<dbReference type="InterPro" id="IPR018511">
    <property type="entry name" value="Hemolysin-typ_Ca-bd_CS"/>
</dbReference>
<dbReference type="RefSeq" id="WP_277274852.1">
    <property type="nucleotide sequence ID" value="NZ_JAROCY010000001.1"/>
</dbReference>
<dbReference type="PANTHER" id="PTHR38340">
    <property type="entry name" value="S-LAYER PROTEIN"/>
    <property type="match status" value="1"/>
</dbReference>
<dbReference type="InterPro" id="IPR011049">
    <property type="entry name" value="Serralysin-like_metalloprot_C"/>
</dbReference>
<keyword evidence="5" id="KW-1185">Reference proteome</keyword>
<feature type="compositionally biased region" description="Basic and acidic residues" evidence="3">
    <location>
        <begin position="148"/>
        <end position="170"/>
    </location>
</feature>
<evidence type="ECO:0000256" key="3">
    <source>
        <dbReference type="SAM" id="MobiDB-lite"/>
    </source>
</evidence>
<dbReference type="PRINTS" id="PR00313">
    <property type="entry name" value="CABNDNGRPT"/>
</dbReference>
<dbReference type="SUPFAM" id="SSF51120">
    <property type="entry name" value="beta-Roll"/>
    <property type="match status" value="2"/>
</dbReference>
<accession>A0ABT6CE59</accession>
<feature type="region of interest" description="Disordered" evidence="3">
    <location>
        <begin position="93"/>
        <end position="248"/>
    </location>
</feature>
<comment type="caution">
    <text evidence="4">The sequence shown here is derived from an EMBL/GenBank/DDBJ whole genome shotgun (WGS) entry which is preliminary data.</text>
</comment>
<organism evidence="4 5">
    <name type="scientific">Novosphingobium cyanobacteriorum</name>
    <dbReference type="NCBI Taxonomy" id="3024215"/>
    <lineage>
        <taxon>Bacteria</taxon>
        <taxon>Pseudomonadati</taxon>
        <taxon>Pseudomonadota</taxon>
        <taxon>Alphaproteobacteria</taxon>
        <taxon>Sphingomonadales</taxon>
        <taxon>Sphingomonadaceae</taxon>
        <taxon>Novosphingobium</taxon>
    </lineage>
</organism>
<dbReference type="Gene3D" id="2.150.10.10">
    <property type="entry name" value="Serralysin-like metalloprotease, C-terminal"/>
    <property type="match status" value="2"/>
</dbReference>
<evidence type="ECO:0000313" key="5">
    <source>
        <dbReference type="Proteomes" id="UP001222770"/>
    </source>
</evidence>
<sequence length="358" mass="36789">MSGSSNLFKFTVSGSDVTMYKLKKGVFVVDSLDANQSLSYDADTGNVTLKETYADHIELKLFQQTPSTTDDPSIYVKGAETYTSLDGTVIVQDDYDRDGNDDDVINGSIADDKHHGGRGNDNINGGRGDDDLNGDDGDDSLVGATGDDSLHGGHGDDHLVGGSGNDHESGDDGSDNMQGNGGDDLISGGAGDDKGSGGNGADDINGDDGDDSLKGGADDDSLDGGNDDDKLDGGTGDDDLTGGSGRDTLKGGDGADTFIFANGDTGGTRLTADRIADFSHAQGDHVDLSAVDADTLTDGDQAFTFIGTAAFGSHAGELRYSVFDGKSFVSGDTDGDGVANFMIRMDHVTTLVAEDFVL</sequence>
<dbReference type="InterPro" id="IPR001343">
    <property type="entry name" value="Hemolysn_Ca-bd"/>
</dbReference>
<protein>
    <submittedName>
        <fullName evidence="4">Calcium-binding protein</fullName>
    </submittedName>
</protein>
<dbReference type="InterPro" id="IPR050557">
    <property type="entry name" value="RTX_toxin/Mannuronan_C5-epim"/>
</dbReference>
<dbReference type="PROSITE" id="PS00330">
    <property type="entry name" value="HEMOLYSIN_CALCIUM"/>
    <property type="match status" value="4"/>
</dbReference>
<dbReference type="Pfam" id="PF00353">
    <property type="entry name" value="HemolysinCabind"/>
    <property type="match status" value="4"/>
</dbReference>
<dbReference type="EMBL" id="JAROCY010000001">
    <property type="protein sequence ID" value="MDF8331748.1"/>
    <property type="molecule type" value="Genomic_DNA"/>
</dbReference>
<evidence type="ECO:0000313" key="4">
    <source>
        <dbReference type="EMBL" id="MDF8331748.1"/>
    </source>
</evidence>
<reference evidence="4 5" key="1">
    <citation type="submission" date="2023-03" db="EMBL/GenBank/DDBJ databases">
        <title>Novosphingobium cyanobacteriorum sp. nov., isolated from a eutrophic reservoir during the Microcystis bloom period.</title>
        <authorList>
            <person name="Kang M."/>
            <person name="Le V."/>
            <person name="Ko S.-R."/>
            <person name="Lee S.-A."/>
            <person name="Ahn C.-Y."/>
        </authorList>
    </citation>
    <scope>NUCLEOTIDE SEQUENCE [LARGE SCALE GENOMIC DNA]</scope>
    <source>
        <strain evidence="4 5">HBC54</strain>
    </source>
</reference>
<evidence type="ECO:0000256" key="1">
    <source>
        <dbReference type="ARBA" id="ARBA00004613"/>
    </source>
</evidence>
<comment type="subcellular location">
    <subcellularLocation>
        <location evidence="1">Secreted</location>
    </subcellularLocation>
</comment>
<proteinExistence type="predicted"/>